<dbReference type="EMBL" id="CP104311">
    <property type="protein sequence ID" value="WWF03104.1"/>
    <property type="molecule type" value="Genomic_DNA"/>
</dbReference>
<dbReference type="Gene3D" id="3.40.50.300">
    <property type="entry name" value="P-loop containing nucleotide triphosphate hydrolases"/>
    <property type="match status" value="1"/>
</dbReference>
<sequence>MLSRLDSLVDETGALQSKLILLVGRPGCGKTRLLAMLANRRGAKVMNVGAALGKRLAALPLRQRALQANVVMRELAQSYASGDLLLLDNIELLFDQMLKLDPLDLLKRHAKALRVVAVWPGELRDGRLIYAEMGHPEYQDYGLDGLVPFEIDKFAGSEFGRTECGPQGEPQGGGEQTVK</sequence>
<dbReference type="InterPro" id="IPR003593">
    <property type="entry name" value="AAA+_ATPase"/>
</dbReference>
<dbReference type="Proteomes" id="UP001359308">
    <property type="component" value="Chromosome"/>
</dbReference>
<dbReference type="SUPFAM" id="SSF52540">
    <property type="entry name" value="P-loop containing nucleoside triphosphate hydrolases"/>
    <property type="match status" value="1"/>
</dbReference>
<dbReference type="RefSeq" id="WP_198322149.1">
    <property type="nucleotide sequence ID" value="NZ_CP104311.1"/>
</dbReference>
<evidence type="ECO:0000313" key="3">
    <source>
        <dbReference type="EMBL" id="WWF03104.1"/>
    </source>
</evidence>
<dbReference type="NCBIfam" id="NF033453">
    <property type="entry name" value="BREX_3_BrxF"/>
    <property type="match status" value="1"/>
</dbReference>
<evidence type="ECO:0000259" key="2">
    <source>
        <dbReference type="SMART" id="SM00382"/>
    </source>
</evidence>
<dbReference type="InterPro" id="IPR048067">
    <property type="entry name" value="BREX_3_BrxF"/>
</dbReference>
<organism evidence="3 4">
    <name type="scientific">Methylococcus capsulatus</name>
    <dbReference type="NCBI Taxonomy" id="414"/>
    <lineage>
        <taxon>Bacteria</taxon>
        <taxon>Pseudomonadati</taxon>
        <taxon>Pseudomonadota</taxon>
        <taxon>Gammaproteobacteria</taxon>
        <taxon>Methylococcales</taxon>
        <taxon>Methylococcaceae</taxon>
        <taxon>Methylococcus</taxon>
    </lineage>
</organism>
<feature type="compositionally biased region" description="Gly residues" evidence="1">
    <location>
        <begin position="170"/>
        <end position="179"/>
    </location>
</feature>
<dbReference type="Pfam" id="PF00004">
    <property type="entry name" value="AAA"/>
    <property type="match status" value="1"/>
</dbReference>
<feature type="region of interest" description="Disordered" evidence="1">
    <location>
        <begin position="160"/>
        <end position="179"/>
    </location>
</feature>
<gene>
    <name evidence="3" type="primary">brxF</name>
    <name evidence="3" type="ORF">N4J17_05655</name>
</gene>
<dbReference type="SMART" id="SM00382">
    <property type="entry name" value="AAA"/>
    <property type="match status" value="1"/>
</dbReference>
<dbReference type="InterPro" id="IPR003959">
    <property type="entry name" value="ATPase_AAA_core"/>
</dbReference>
<evidence type="ECO:0000313" key="4">
    <source>
        <dbReference type="Proteomes" id="UP001359308"/>
    </source>
</evidence>
<keyword evidence="4" id="KW-1185">Reference proteome</keyword>
<protein>
    <submittedName>
        <fullName evidence="3">BREX-3 system P-loop-containing protein BrxF</fullName>
    </submittedName>
</protein>
<dbReference type="InterPro" id="IPR027417">
    <property type="entry name" value="P-loop_NTPase"/>
</dbReference>
<accession>A0ABZ2F774</accession>
<name>A0ABZ2F774_METCP</name>
<reference evidence="3 4" key="1">
    <citation type="submission" date="2022-09" db="EMBL/GenBank/DDBJ databases">
        <authorList>
            <person name="Giprobiosintez L."/>
        </authorList>
    </citation>
    <scope>NUCLEOTIDE SEQUENCE [LARGE SCALE GENOMIC DNA]</scope>
    <source>
        <strain evidence="4">VKPM-B-12549 (GBS-15)</strain>
    </source>
</reference>
<evidence type="ECO:0000256" key="1">
    <source>
        <dbReference type="SAM" id="MobiDB-lite"/>
    </source>
</evidence>
<proteinExistence type="predicted"/>
<feature type="domain" description="AAA+ ATPase" evidence="2">
    <location>
        <begin position="16"/>
        <end position="134"/>
    </location>
</feature>